<dbReference type="Pfam" id="PF04059">
    <property type="entry name" value="RRM_2"/>
    <property type="match status" value="1"/>
</dbReference>
<dbReference type="SUPFAM" id="SSF54928">
    <property type="entry name" value="RNA-binding domain, RBD"/>
    <property type="match status" value="1"/>
</dbReference>
<sequence>MARENTFSCSSDLTESSASSNGRESDDVETELYSRSTASQSPGKQRRLPPESEWTTVMLKNLPDCFTRARLVYLLSKEGFAGAFDFLYVPLCFKEKLSLCYAFINFVNIEAAERFWKRFHGFQEWGVPCRQVGEVCWCERHQGLSSIIQYYRNNSVMHPDVPDECKPILLIADQRAPFPPPTKKIKLPKKAKADGNEAARSGSQRIAPLMVITVSW</sequence>
<reference evidence="3" key="1">
    <citation type="submission" date="2023-08" db="EMBL/GenBank/DDBJ databases">
        <authorList>
            <person name="Chen Y."/>
            <person name="Shah S."/>
            <person name="Dougan E. K."/>
            <person name="Thang M."/>
            <person name="Chan C."/>
        </authorList>
    </citation>
    <scope>NUCLEOTIDE SEQUENCE</scope>
</reference>
<comment type="caution">
    <text evidence="3">The sequence shown here is derived from an EMBL/GenBank/DDBJ whole genome shotgun (WGS) entry which is preliminary data.</text>
</comment>
<dbReference type="GO" id="GO:0003676">
    <property type="term" value="F:nucleic acid binding"/>
    <property type="evidence" value="ECO:0007669"/>
    <property type="project" value="InterPro"/>
</dbReference>
<dbReference type="InterPro" id="IPR012677">
    <property type="entry name" value="Nucleotide-bd_a/b_plait_sf"/>
</dbReference>
<feature type="compositionally biased region" description="Polar residues" evidence="1">
    <location>
        <begin position="1"/>
        <end position="22"/>
    </location>
</feature>
<dbReference type="InterPro" id="IPR035979">
    <property type="entry name" value="RBD_domain_sf"/>
</dbReference>
<evidence type="ECO:0000313" key="4">
    <source>
        <dbReference type="Proteomes" id="UP001178507"/>
    </source>
</evidence>
<evidence type="ECO:0000256" key="1">
    <source>
        <dbReference type="SAM" id="MobiDB-lite"/>
    </source>
</evidence>
<protein>
    <recommendedName>
        <fullName evidence="2">Mei2-like C-terminal RNA recognition motif domain-containing protein</fullName>
    </recommendedName>
</protein>
<evidence type="ECO:0000313" key="3">
    <source>
        <dbReference type="EMBL" id="CAJ1406947.1"/>
    </source>
</evidence>
<feature type="compositionally biased region" description="Polar residues" evidence="1">
    <location>
        <begin position="33"/>
        <end position="43"/>
    </location>
</feature>
<gene>
    <name evidence="3" type="ORF">EVOR1521_LOCUS28768</name>
</gene>
<dbReference type="Gene3D" id="3.30.70.330">
    <property type="match status" value="1"/>
</dbReference>
<evidence type="ECO:0000259" key="2">
    <source>
        <dbReference type="Pfam" id="PF04059"/>
    </source>
</evidence>
<dbReference type="EMBL" id="CAUJNA010003651">
    <property type="protein sequence ID" value="CAJ1406947.1"/>
    <property type="molecule type" value="Genomic_DNA"/>
</dbReference>
<keyword evidence="4" id="KW-1185">Reference proteome</keyword>
<feature type="domain" description="Mei2-like C-terminal RNA recognition motif" evidence="2">
    <location>
        <begin position="55"/>
        <end position="151"/>
    </location>
</feature>
<proteinExistence type="predicted"/>
<accession>A0AA36JJV4</accession>
<dbReference type="InterPro" id="IPR007201">
    <property type="entry name" value="Mei2-like_Rrm_C"/>
</dbReference>
<dbReference type="Proteomes" id="UP001178507">
    <property type="component" value="Unassembled WGS sequence"/>
</dbReference>
<feature type="region of interest" description="Disordered" evidence="1">
    <location>
        <begin position="1"/>
        <end position="50"/>
    </location>
</feature>
<dbReference type="AlphaFoldDB" id="A0AA36JJV4"/>
<name>A0AA36JJV4_9DINO</name>
<organism evidence="3 4">
    <name type="scientific">Effrenium voratum</name>
    <dbReference type="NCBI Taxonomy" id="2562239"/>
    <lineage>
        <taxon>Eukaryota</taxon>
        <taxon>Sar</taxon>
        <taxon>Alveolata</taxon>
        <taxon>Dinophyceae</taxon>
        <taxon>Suessiales</taxon>
        <taxon>Symbiodiniaceae</taxon>
        <taxon>Effrenium</taxon>
    </lineage>
</organism>